<evidence type="ECO:0000256" key="2">
    <source>
        <dbReference type="SAM" id="Phobius"/>
    </source>
</evidence>
<feature type="transmembrane region" description="Helical" evidence="2">
    <location>
        <begin position="318"/>
        <end position="340"/>
    </location>
</feature>
<dbReference type="OrthoDB" id="4201407at2"/>
<feature type="repeat" description="TPR" evidence="1">
    <location>
        <begin position="153"/>
        <end position="186"/>
    </location>
</feature>
<accession>H0E4R9</accession>
<dbReference type="Gene3D" id="1.25.40.10">
    <property type="entry name" value="Tetratricopeptide repeat domain"/>
    <property type="match status" value="1"/>
</dbReference>
<dbReference type="Proteomes" id="UP000005143">
    <property type="component" value="Unassembled WGS sequence"/>
</dbReference>
<dbReference type="InterPro" id="IPR019734">
    <property type="entry name" value="TPR_rpt"/>
</dbReference>
<feature type="transmembrane region" description="Helical" evidence="2">
    <location>
        <begin position="262"/>
        <end position="284"/>
    </location>
</feature>
<dbReference type="PROSITE" id="PS50005">
    <property type="entry name" value="TPR"/>
    <property type="match status" value="1"/>
</dbReference>
<evidence type="ECO:0000313" key="3">
    <source>
        <dbReference type="EMBL" id="EHN11329.1"/>
    </source>
</evidence>
<organism evidence="3 4">
    <name type="scientific">Patulibacter medicamentivorans</name>
    <dbReference type="NCBI Taxonomy" id="1097667"/>
    <lineage>
        <taxon>Bacteria</taxon>
        <taxon>Bacillati</taxon>
        <taxon>Actinomycetota</taxon>
        <taxon>Thermoleophilia</taxon>
        <taxon>Solirubrobacterales</taxon>
        <taxon>Patulibacteraceae</taxon>
        <taxon>Patulibacter</taxon>
    </lineage>
</organism>
<comment type="caution">
    <text evidence="3">The sequence shown here is derived from an EMBL/GenBank/DDBJ whole genome shotgun (WGS) entry which is preliminary data.</text>
</comment>
<dbReference type="SMART" id="SM00028">
    <property type="entry name" value="TPR"/>
    <property type="match status" value="4"/>
</dbReference>
<keyword evidence="2" id="KW-0812">Transmembrane</keyword>
<dbReference type="AlphaFoldDB" id="H0E4R9"/>
<keyword evidence="2" id="KW-0472">Membrane</keyword>
<feature type="transmembrane region" description="Helical" evidence="2">
    <location>
        <begin position="239"/>
        <end position="256"/>
    </location>
</feature>
<reference evidence="3 4" key="1">
    <citation type="journal article" date="2013" name="Biodegradation">
        <title>Quantitative proteomic analysis of ibuprofen-degrading Patulibacter sp. strain I11.</title>
        <authorList>
            <person name="Almeida B."/>
            <person name="Kjeldal H."/>
            <person name="Lolas I."/>
            <person name="Knudsen A.D."/>
            <person name="Carvalho G."/>
            <person name="Nielsen K.L."/>
            <person name="Barreto Crespo M.T."/>
            <person name="Stensballe A."/>
            <person name="Nielsen J.L."/>
        </authorList>
    </citation>
    <scope>NUCLEOTIDE SEQUENCE [LARGE SCALE GENOMIC DNA]</scope>
    <source>
        <strain evidence="3 4">I11</strain>
    </source>
</reference>
<evidence type="ECO:0000256" key="1">
    <source>
        <dbReference type="PROSITE-ProRule" id="PRU00339"/>
    </source>
</evidence>
<protein>
    <submittedName>
        <fullName evidence="3">TPR containing protein</fullName>
    </submittedName>
</protein>
<dbReference type="PANTHER" id="PTHR12558:SF33">
    <property type="entry name" value="BLL7664 PROTEIN"/>
    <property type="match status" value="1"/>
</dbReference>
<feature type="transmembrane region" description="Helical" evidence="2">
    <location>
        <begin position="352"/>
        <end position="375"/>
    </location>
</feature>
<gene>
    <name evidence="3" type="ORF">PAI11_18000</name>
</gene>
<evidence type="ECO:0000313" key="4">
    <source>
        <dbReference type="Proteomes" id="UP000005143"/>
    </source>
</evidence>
<dbReference type="RefSeq" id="WP_007573574.1">
    <property type="nucleotide sequence ID" value="NZ_AGUD01000116.1"/>
</dbReference>
<name>H0E4R9_9ACTN</name>
<keyword evidence="1" id="KW-0802">TPR repeat</keyword>
<keyword evidence="4" id="KW-1185">Reference proteome</keyword>
<dbReference type="SUPFAM" id="SSF48452">
    <property type="entry name" value="TPR-like"/>
    <property type="match status" value="1"/>
</dbReference>
<dbReference type="PANTHER" id="PTHR12558">
    <property type="entry name" value="CELL DIVISION CYCLE 16,23,27"/>
    <property type="match status" value="1"/>
</dbReference>
<keyword evidence="2" id="KW-1133">Transmembrane helix</keyword>
<dbReference type="Pfam" id="PF14559">
    <property type="entry name" value="TPR_19"/>
    <property type="match status" value="2"/>
</dbReference>
<dbReference type="InterPro" id="IPR011990">
    <property type="entry name" value="TPR-like_helical_dom_sf"/>
</dbReference>
<dbReference type="EMBL" id="AGUD01000116">
    <property type="protein sequence ID" value="EHN11329.1"/>
    <property type="molecule type" value="Genomic_DNA"/>
</dbReference>
<sequence>MSDLDLDPLPVDDDPILRALSRAEALAAVGRHDAAEQELRKALALAPDDPQLQVELARSLLVQERPKEALALADRAIARAPEDCLAHAVRALALIDDLRQRREAVDAAHRAVALAPEEPYPYLVYARVLGRAGWHRESLEAARRAVTLDPRWAAAHDAVGHALLGLDRHAEAEAAFREALRLNPHDSGTINDLGVALQAQDRRDEARELFETSARADPGDRIARQNLAADARSFVNGRWGWAGVVFASVMAIGSAADGDGSASGFAAAGSWVLVALAVAAFLLVRGRRRRAALSPAAQRLLADQRWWERSQLHRWRPFWYLIPAPIWFVLLIALAIGGVSSAADEGWDPLSLAILGVIVVALLLTGRRTWTAYVLPRWQRRGR</sequence>
<proteinExistence type="predicted"/>